<dbReference type="InterPro" id="IPR006016">
    <property type="entry name" value="UspA"/>
</dbReference>
<dbReference type="Gene3D" id="3.30.200.20">
    <property type="entry name" value="Phosphorylase Kinase, domain 1"/>
    <property type="match status" value="1"/>
</dbReference>
<dbReference type="PANTHER" id="PTHR43289">
    <property type="entry name" value="MITOGEN-ACTIVATED PROTEIN KINASE KINASE KINASE 20-RELATED"/>
    <property type="match status" value="1"/>
</dbReference>
<name>A0A0F3ITU0_9PROT</name>
<evidence type="ECO:0000256" key="3">
    <source>
        <dbReference type="ARBA" id="ARBA00022777"/>
    </source>
</evidence>
<dbReference type="PROSITE" id="PS00108">
    <property type="entry name" value="PROTEIN_KINASE_ST"/>
    <property type="match status" value="1"/>
</dbReference>
<evidence type="ECO:0000313" key="7">
    <source>
        <dbReference type="Proteomes" id="UP000033774"/>
    </source>
</evidence>
<dbReference type="EMBL" id="LAJY01000141">
    <property type="protein sequence ID" value="KJV10145.1"/>
    <property type="molecule type" value="Genomic_DNA"/>
</dbReference>
<dbReference type="CDD" id="cd00293">
    <property type="entry name" value="USP-like"/>
    <property type="match status" value="1"/>
</dbReference>
<dbReference type="SUPFAM" id="SSF56112">
    <property type="entry name" value="Protein kinase-like (PK-like)"/>
    <property type="match status" value="1"/>
</dbReference>
<dbReference type="InterPro" id="IPR011009">
    <property type="entry name" value="Kinase-like_dom_sf"/>
</dbReference>
<keyword evidence="4" id="KW-0067">ATP-binding</keyword>
<dbReference type="Gene3D" id="1.10.510.10">
    <property type="entry name" value="Transferase(Phosphotransferase) domain 1"/>
    <property type="match status" value="1"/>
</dbReference>
<dbReference type="Pfam" id="PF00582">
    <property type="entry name" value="Usp"/>
    <property type="match status" value="1"/>
</dbReference>
<evidence type="ECO:0000256" key="1">
    <source>
        <dbReference type="ARBA" id="ARBA00022679"/>
    </source>
</evidence>
<comment type="caution">
    <text evidence="6">The sequence shown here is derived from an EMBL/GenBank/DDBJ whole genome shotgun (WGS) entry which is preliminary data.</text>
</comment>
<dbReference type="PROSITE" id="PS50011">
    <property type="entry name" value="PROTEIN_KINASE_DOM"/>
    <property type="match status" value="1"/>
</dbReference>
<reference evidence="6 7" key="1">
    <citation type="submission" date="2015-03" db="EMBL/GenBank/DDBJ databases">
        <title>Draft genome sequence of Elstera litoralis.</title>
        <authorList>
            <person name="Rahalkar M.C."/>
            <person name="Dhakephalkar P.K."/>
            <person name="Pore S.D."/>
            <person name="Arora P."/>
            <person name="Kapse N.G."/>
            <person name="Pandit P.S."/>
        </authorList>
    </citation>
    <scope>NUCLEOTIDE SEQUENCE [LARGE SCALE GENOMIC DNA]</scope>
    <source>
        <strain evidence="6 7">Dia-1</strain>
    </source>
</reference>
<keyword evidence="6" id="KW-0723">Serine/threonine-protein kinase</keyword>
<keyword evidence="3 6" id="KW-0418">Kinase</keyword>
<dbReference type="InterPro" id="IPR000719">
    <property type="entry name" value="Prot_kinase_dom"/>
</dbReference>
<dbReference type="GO" id="GO:0004674">
    <property type="term" value="F:protein serine/threonine kinase activity"/>
    <property type="evidence" value="ECO:0007669"/>
    <property type="project" value="UniProtKB-KW"/>
</dbReference>
<evidence type="ECO:0000256" key="2">
    <source>
        <dbReference type="ARBA" id="ARBA00022741"/>
    </source>
</evidence>
<dbReference type="CDD" id="cd14014">
    <property type="entry name" value="STKc_PknB_like"/>
    <property type="match status" value="1"/>
</dbReference>
<protein>
    <submittedName>
        <fullName evidence="6">Serine/threonine protein kinase</fullName>
    </submittedName>
</protein>
<dbReference type="OrthoDB" id="9801841at2"/>
<keyword evidence="2" id="KW-0547">Nucleotide-binding</keyword>
<dbReference type="AlphaFoldDB" id="A0A0F3ITU0"/>
<keyword evidence="1" id="KW-0808">Transferase</keyword>
<accession>A0A0F3ITU0</accession>
<dbReference type="SMART" id="SM00220">
    <property type="entry name" value="S_TKc"/>
    <property type="match status" value="1"/>
</dbReference>
<dbReference type="Pfam" id="PF00069">
    <property type="entry name" value="Pkinase"/>
    <property type="match status" value="1"/>
</dbReference>
<feature type="domain" description="Protein kinase" evidence="5">
    <location>
        <begin position="14"/>
        <end position="280"/>
    </location>
</feature>
<dbReference type="SUPFAM" id="SSF52402">
    <property type="entry name" value="Adenine nucleotide alpha hydrolases-like"/>
    <property type="match status" value="1"/>
</dbReference>
<evidence type="ECO:0000259" key="5">
    <source>
        <dbReference type="PROSITE" id="PS50011"/>
    </source>
</evidence>
<evidence type="ECO:0000313" key="6">
    <source>
        <dbReference type="EMBL" id="KJV10145.1"/>
    </source>
</evidence>
<dbReference type="PANTHER" id="PTHR43289:SF34">
    <property type="entry name" value="SERINE_THREONINE-PROTEIN KINASE YBDM-RELATED"/>
    <property type="match status" value="1"/>
</dbReference>
<proteinExistence type="predicted"/>
<sequence>MVLKLEPGRTIDGYTLESQVHRGGMAVLWALRREPGALPMILKLPILAEGEDPAAIVSFEMEQMILPRLSGPHVPQFIARGVLAGLPYLIMERIDGPSLLSRLPDLPLPVAEVVDIGARIAQALHALHRQNVIHLDVKPSNLMVRPSGEIALIDFGLSSHRHLPDLMAEEFRLPYGTAPYMAPEQVLGQRRDPRSDLFALGALLYFFLTNVRPFGDPQTLKGLKKRLWRDPVPPRALRPDCPPWLQEIILRCLAVDPAARYATAAHLALDLRTPEQMPLTERANRLEQDGMVTVWRRRMRADSILTVTRDHSLDAPIILAAVDPATQSDAVADAMRATVRQVMQSMPRARLACLNVLKLHRIGLDMTLDEAGENKHLQRLLDLRHWAQPLGLSEEQATFHVLEAVSPAGAILEFARTNHIDHIVMSARARSTLRRVLGSVSAEVAAEAPCTVTVVRPGHEGEEHALPALDP</sequence>
<dbReference type="Gene3D" id="3.40.50.12370">
    <property type="match status" value="1"/>
</dbReference>
<evidence type="ECO:0000256" key="4">
    <source>
        <dbReference type="ARBA" id="ARBA00022840"/>
    </source>
</evidence>
<dbReference type="RefSeq" id="WP_045775199.1">
    <property type="nucleotide sequence ID" value="NZ_LAJY01000141.1"/>
</dbReference>
<dbReference type="GO" id="GO:0005524">
    <property type="term" value="F:ATP binding"/>
    <property type="evidence" value="ECO:0007669"/>
    <property type="project" value="UniProtKB-KW"/>
</dbReference>
<dbReference type="Proteomes" id="UP000033774">
    <property type="component" value="Unassembled WGS sequence"/>
</dbReference>
<gene>
    <name evidence="6" type="ORF">VZ95_06885</name>
</gene>
<organism evidence="6 7">
    <name type="scientific">Elstera litoralis</name>
    <dbReference type="NCBI Taxonomy" id="552518"/>
    <lineage>
        <taxon>Bacteria</taxon>
        <taxon>Pseudomonadati</taxon>
        <taxon>Pseudomonadota</taxon>
        <taxon>Alphaproteobacteria</taxon>
        <taxon>Rhodospirillales</taxon>
        <taxon>Rhodospirillaceae</taxon>
        <taxon>Elstera</taxon>
    </lineage>
</organism>
<dbReference type="InterPro" id="IPR008271">
    <property type="entry name" value="Ser/Thr_kinase_AS"/>
</dbReference>
<keyword evidence="7" id="KW-1185">Reference proteome</keyword>
<dbReference type="PATRIC" id="fig|552518.3.peg.520"/>